<keyword evidence="4 5" id="KW-0378">Hydrolase</keyword>
<dbReference type="OrthoDB" id="9796140at2"/>
<evidence type="ECO:0000313" key="8">
    <source>
        <dbReference type="Proteomes" id="UP000285123"/>
    </source>
</evidence>
<dbReference type="EC" id="3.1.-.-" evidence="5"/>
<dbReference type="HAMAP" id="MF_00651">
    <property type="entry name" value="Nuclease_YqgF"/>
    <property type="match status" value="1"/>
</dbReference>
<comment type="similarity">
    <text evidence="5">Belongs to the YqgF HJR family.</text>
</comment>
<dbReference type="RefSeq" id="WP_123592140.1">
    <property type="nucleotide sequence ID" value="NZ_AYKF01000116.1"/>
</dbReference>
<dbReference type="Pfam" id="PF03652">
    <property type="entry name" value="RuvX"/>
    <property type="match status" value="1"/>
</dbReference>
<dbReference type="GO" id="GO:0004518">
    <property type="term" value="F:nuclease activity"/>
    <property type="evidence" value="ECO:0007669"/>
    <property type="project" value="UniProtKB-KW"/>
</dbReference>
<dbReference type="Proteomes" id="UP000285123">
    <property type="component" value="Unassembled WGS sequence"/>
</dbReference>
<comment type="function">
    <text evidence="5">Could be a nuclease involved in processing of the 5'-end of pre-16S rRNA.</text>
</comment>
<protein>
    <recommendedName>
        <fullName evidence="5">Putative pre-16S rRNA nuclease</fullName>
        <ecNumber evidence="5">3.1.-.-</ecNumber>
    </recommendedName>
</protein>
<evidence type="ECO:0000256" key="1">
    <source>
        <dbReference type="ARBA" id="ARBA00022490"/>
    </source>
</evidence>
<keyword evidence="1 5" id="KW-0963">Cytoplasm</keyword>
<accession>A0A423PI16</accession>
<dbReference type="EMBL" id="AYKF01000116">
    <property type="protein sequence ID" value="ROO25251.1"/>
    <property type="molecule type" value="Genomic_DNA"/>
</dbReference>
<dbReference type="Gene3D" id="3.30.420.140">
    <property type="entry name" value="YqgF/RNase H-like domain"/>
    <property type="match status" value="1"/>
</dbReference>
<dbReference type="GO" id="GO:0005829">
    <property type="term" value="C:cytosol"/>
    <property type="evidence" value="ECO:0007669"/>
    <property type="project" value="TreeGrafter"/>
</dbReference>
<dbReference type="PANTHER" id="PTHR33317:SF4">
    <property type="entry name" value="POLYNUCLEOTIDYL TRANSFERASE, RIBONUCLEASE H-LIKE SUPERFAMILY PROTEIN"/>
    <property type="match status" value="1"/>
</dbReference>
<evidence type="ECO:0000256" key="2">
    <source>
        <dbReference type="ARBA" id="ARBA00022517"/>
    </source>
</evidence>
<sequence length="147" mass="15669">MAGNADVLLGFDFGTRRIGVAVGNAITGRAQALTTLHHDDGPDWTGLTRIVGEWRPGALVVGLPLAADGSTQVMTDNARDFMARLGAHFDLPVHAMDERFSTIEAMERLRTARAAGTRKKRLAKGDSDAMAAQVILEGWLEAGEANA</sequence>
<dbReference type="GO" id="GO:0000967">
    <property type="term" value="P:rRNA 5'-end processing"/>
    <property type="evidence" value="ECO:0007669"/>
    <property type="project" value="UniProtKB-UniRule"/>
</dbReference>
<dbReference type="InterPro" id="IPR006641">
    <property type="entry name" value="YqgF/RNaseH-like_dom"/>
</dbReference>
<evidence type="ECO:0000256" key="3">
    <source>
        <dbReference type="ARBA" id="ARBA00022722"/>
    </source>
</evidence>
<name>A0A423PI16_9GAMM</name>
<keyword evidence="3 5" id="KW-0540">Nuclease</keyword>
<comment type="subcellular location">
    <subcellularLocation>
        <location evidence="5">Cytoplasm</location>
    </subcellularLocation>
</comment>
<comment type="caution">
    <text evidence="7">The sequence shown here is derived from an EMBL/GenBank/DDBJ whole genome shotgun (WGS) entry which is preliminary data.</text>
</comment>
<evidence type="ECO:0000256" key="5">
    <source>
        <dbReference type="HAMAP-Rule" id="MF_00651"/>
    </source>
</evidence>
<organism evidence="7 8">
    <name type="scientific">Salinisphaera orenii YIM 95161</name>
    <dbReference type="NCBI Taxonomy" id="1051139"/>
    <lineage>
        <taxon>Bacteria</taxon>
        <taxon>Pseudomonadati</taxon>
        <taxon>Pseudomonadota</taxon>
        <taxon>Gammaproteobacteria</taxon>
        <taxon>Salinisphaerales</taxon>
        <taxon>Salinisphaeraceae</taxon>
        <taxon>Salinisphaera</taxon>
    </lineage>
</organism>
<dbReference type="PANTHER" id="PTHR33317">
    <property type="entry name" value="POLYNUCLEOTIDYL TRANSFERASE, RIBONUCLEASE H-LIKE SUPERFAMILY PROTEIN"/>
    <property type="match status" value="1"/>
</dbReference>
<dbReference type="InterPro" id="IPR037027">
    <property type="entry name" value="YqgF/RNaseH-like_dom_sf"/>
</dbReference>
<dbReference type="CDD" id="cd16964">
    <property type="entry name" value="YqgF"/>
    <property type="match status" value="1"/>
</dbReference>
<dbReference type="SMART" id="SM00732">
    <property type="entry name" value="YqgFc"/>
    <property type="match status" value="1"/>
</dbReference>
<evidence type="ECO:0000313" key="7">
    <source>
        <dbReference type="EMBL" id="ROO25251.1"/>
    </source>
</evidence>
<dbReference type="SUPFAM" id="SSF53098">
    <property type="entry name" value="Ribonuclease H-like"/>
    <property type="match status" value="1"/>
</dbReference>
<proteinExistence type="inferred from homology"/>
<dbReference type="NCBIfam" id="TIGR00250">
    <property type="entry name" value="RNAse_H_YqgF"/>
    <property type="match status" value="1"/>
</dbReference>
<dbReference type="AlphaFoldDB" id="A0A423PI16"/>
<feature type="domain" description="YqgF/RNase H-like" evidence="6">
    <location>
        <begin position="6"/>
        <end position="105"/>
    </location>
</feature>
<dbReference type="InterPro" id="IPR012337">
    <property type="entry name" value="RNaseH-like_sf"/>
</dbReference>
<keyword evidence="2 5" id="KW-0690">Ribosome biogenesis</keyword>
<evidence type="ECO:0000256" key="4">
    <source>
        <dbReference type="ARBA" id="ARBA00022801"/>
    </source>
</evidence>
<dbReference type="GO" id="GO:0016788">
    <property type="term" value="F:hydrolase activity, acting on ester bonds"/>
    <property type="evidence" value="ECO:0007669"/>
    <property type="project" value="UniProtKB-UniRule"/>
</dbReference>
<dbReference type="InterPro" id="IPR005227">
    <property type="entry name" value="YqgF"/>
</dbReference>
<reference evidence="7 8" key="1">
    <citation type="submission" date="2013-10" db="EMBL/GenBank/DDBJ databases">
        <title>Salinisphaera halophila YIM 95161 Genome Sequencing.</title>
        <authorList>
            <person name="Lai Q."/>
            <person name="Li C."/>
            <person name="Shao Z."/>
        </authorList>
    </citation>
    <scope>NUCLEOTIDE SEQUENCE [LARGE SCALE GENOMIC DNA]</scope>
    <source>
        <strain evidence="7 8">YIM 95161</strain>
    </source>
</reference>
<gene>
    <name evidence="7" type="ORF">SAHL_14600</name>
</gene>
<evidence type="ECO:0000259" key="6">
    <source>
        <dbReference type="SMART" id="SM00732"/>
    </source>
</evidence>